<dbReference type="PRINTS" id="PR00195">
    <property type="entry name" value="DYNAMIN"/>
</dbReference>
<dbReference type="GO" id="GO:0008017">
    <property type="term" value="F:microtubule binding"/>
    <property type="evidence" value="ECO:0007669"/>
    <property type="project" value="TreeGrafter"/>
</dbReference>
<evidence type="ECO:0000313" key="7">
    <source>
        <dbReference type="Proteomes" id="UP000827284"/>
    </source>
</evidence>
<feature type="compositionally biased region" description="Low complexity" evidence="3">
    <location>
        <begin position="536"/>
        <end position="552"/>
    </location>
</feature>
<dbReference type="Gene3D" id="1.20.120.1240">
    <property type="entry name" value="Dynamin, middle domain"/>
    <property type="match status" value="1"/>
</dbReference>
<keyword evidence="2" id="KW-0342">GTP-binding</keyword>
<keyword evidence="7" id="KW-1185">Reference proteome</keyword>
<evidence type="ECO:0000256" key="3">
    <source>
        <dbReference type="SAM" id="MobiDB-lite"/>
    </source>
</evidence>
<dbReference type="Pfam" id="PF01031">
    <property type="entry name" value="Dynamin_M"/>
    <property type="match status" value="1"/>
</dbReference>
<dbReference type="PROSITE" id="PS51388">
    <property type="entry name" value="GED"/>
    <property type="match status" value="1"/>
</dbReference>
<evidence type="ECO:0000256" key="1">
    <source>
        <dbReference type="ARBA" id="ARBA00022741"/>
    </source>
</evidence>
<feature type="region of interest" description="Disordered" evidence="3">
    <location>
        <begin position="524"/>
        <end position="571"/>
    </location>
</feature>
<accession>A0A9P3M067</accession>
<dbReference type="GO" id="GO:0016020">
    <property type="term" value="C:membrane"/>
    <property type="evidence" value="ECO:0007669"/>
    <property type="project" value="TreeGrafter"/>
</dbReference>
<dbReference type="InterPro" id="IPR020850">
    <property type="entry name" value="GED_dom"/>
</dbReference>
<dbReference type="GO" id="GO:0003924">
    <property type="term" value="F:GTPase activity"/>
    <property type="evidence" value="ECO:0007669"/>
    <property type="project" value="InterPro"/>
</dbReference>
<dbReference type="AlphaFoldDB" id="A0A9P3M067"/>
<dbReference type="Proteomes" id="UP000827284">
    <property type="component" value="Unassembled WGS sequence"/>
</dbReference>
<dbReference type="PANTHER" id="PTHR11566:SF21">
    <property type="entry name" value="DYNAMIN RELATED PROTEIN 1, ISOFORM A"/>
    <property type="match status" value="1"/>
</dbReference>
<evidence type="ECO:0008006" key="8">
    <source>
        <dbReference type="Google" id="ProtNLM"/>
    </source>
</evidence>
<sequence>MDRIYRVHSGLGNKLSIPSLAIVGDQSAGKSSVLEAITKVPFPRSEGMCTRYAIQVNMRYNPDLESDVLYARIDGEDKFNLLHATGASLSTFPDVIESANKVLLDGKMPVSKRVLEITLSGPNQSPLTLIDLPGYVHTVSDDEDPNLPKVIEEINSRYIADPRTIILAVMQASVEFENSKILGVAKTHDPLGQRTVPIITKVDKMVSFDKWMSVIRNQSKKMAHGYLVMSNQPELPGETYSWETSSQREHDLFFRPGKWSNIDDNRKGRRAVTAFLSQLLFHHISNEMPSFKADVREVVKDFKRDLEALGTAIADKDTAREAVARANLSILRKVDRYLVADYDPAYIAAYWEKPVPTSHEEMDANGNTVVLKGLEDTHFVRAALHRLYHQYRASMMDPALRKVSSAMLEHQISLYKGNEPSGFVSFYIFKNIYNGHYLPEWRKVTDAYVGRMHSLFSDGLRGLIKHSADGATGRVFTRIFSQFSRLQETAIKLEVNNIFEDEQTPFTLNRHYMEAIHRERSKNYQIPPLPSEQTNSAASSSSGSGKDVAGSSPPSLQSLIPDGDFESPQTTSDWNDLLTRKALVPCLIAYNTTALERIIDKVVMQTIERHMVRKIGDYFEMVQKVTEDDLECMVEPSAIKDQRIQLQSKIDDYEKLLDEL</sequence>
<proteinExistence type="predicted"/>
<protein>
    <recommendedName>
        <fullName evidence="8">Dynamin-type G domain-containing protein</fullName>
    </recommendedName>
</protein>
<evidence type="ECO:0000259" key="4">
    <source>
        <dbReference type="PROSITE" id="PS51388"/>
    </source>
</evidence>
<evidence type="ECO:0000313" key="6">
    <source>
        <dbReference type="EMBL" id="GJJ76958.1"/>
    </source>
</evidence>
<dbReference type="InterPro" id="IPR000375">
    <property type="entry name" value="Dynamin_stalk"/>
</dbReference>
<dbReference type="Gene3D" id="3.40.50.300">
    <property type="entry name" value="P-loop containing nucleotide triphosphate hydrolases"/>
    <property type="match status" value="1"/>
</dbReference>
<dbReference type="InterPro" id="IPR001401">
    <property type="entry name" value="Dynamin_GTPase"/>
</dbReference>
<dbReference type="InterPro" id="IPR030381">
    <property type="entry name" value="G_DYNAMIN_dom"/>
</dbReference>
<dbReference type="SMART" id="SM00053">
    <property type="entry name" value="DYNc"/>
    <property type="match status" value="1"/>
</dbReference>
<reference evidence="6" key="2">
    <citation type="journal article" date="2022" name="Microbiol. Resour. Announc.">
        <title>Whole-Genome Sequence of Entomortierella parvispora E1425, a Mucoromycotan Fungus Associated with Burkholderiaceae-Related Endosymbiotic Bacteria.</title>
        <authorList>
            <person name="Herlambang A."/>
            <person name="Guo Y."/>
            <person name="Takashima Y."/>
            <person name="Narisawa K."/>
            <person name="Ohta H."/>
            <person name="Nishizawa T."/>
        </authorList>
    </citation>
    <scope>NUCLEOTIDE SEQUENCE</scope>
    <source>
        <strain evidence="6">E1425</strain>
    </source>
</reference>
<dbReference type="InterPro" id="IPR045063">
    <property type="entry name" value="Dynamin_N"/>
</dbReference>
<dbReference type="SUPFAM" id="SSF52540">
    <property type="entry name" value="P-loop containing nucleoside triphosphate hydrolases"/>
    <property type="match status" value="1"/>
</dbReference>
<dbReference type="CDD" id="cd08771">
    <property type="entry name" value="DLP_1"/>
    <property type="match status" value="1"/>
</dbReference>
<dbReference type="GO" id="GO:0005525">
    <property type="term" value="F:GTP binding"/>
    <property type="evidence" value="ECO:0007669"/>
    <property type="project" value="InterPro"/>
</dbReference>
<evidence type="ECO:0000256" key="2">
    <source>
        <dbReference type="ARBA" id="ARBA00023134"/>
    </source>
</evidence>
<organism evidence="6 7">
    <name type="scientific">Entomortierella parvispora</name>
    <dbReference type="NCBI Taxonomy" id="205924"/>
    <lineage>
        <taxon>Eukaryota</taxon>
        <taxon>Fungi</taxon>
        <taxon>Fungi incertae sedis</taxon>
        <taxon>Mucoromycota</taxon>
        <taxon>Mortierellomycotina</taxon>
        <taxon>Mortierellomycetes</taxon>
        <taxon>Mortierellales</taxon>
        <taxon>Mortierellaceae</taxon>
        <taxon>Entomortierella</taxon>
    </lineage>
</organism>
<dbReference type="EMBL" id="BQFW01000013">
    <property type="protein sequence ID" value="GJJ76958.1"/>
    <property type="molecule type" value="Genomic_DNA"/>
</dbReference>
<dbReference type="InterPro" id="IPR027417">
    <property type="entry name" value="P-loop_NTPase"/>
</dbReference>
<name>A0A9P3M067_9FUNG</name>
<dbReference type="GO" id="GO:0000266">
    <property type="term" value="P:mitochondrial fission"/>
    <property type="evidence" value="ECO:0007669"/>
    <property type="project" value="TreeGrafter"/>
</dbReference>
<feature type="domain" description="Dynamin-type G" evidence="5">
    <location>
        <begin position="14"/>
        <end position="289"/>
    </location>
</feature>
<dbReference type="GO" id="GO:0006897">
    <property type="term" value="P:endocytosis"/>
    <property type="evidence" value="ECO:0007669"/>
    <property type="project" value="TreeGrafter"/>
</dbReference>
<keyword evidence="1" id="KW-0547">Nucleotide-binding</keyword>
<dbReference type="InterPro" id="IPR022812">
    <property type="entry name" value="Dynamin"/>
</dbReference>
<dbReference type="PROSITE" id="PS51718">
    <property type="entry name" value="G_DYNAMIN_2"/>
    <property type="match status" value="1"/>
</dbReference>
<dbReference type="GO" id="GO:0016559">
    <property type="term" value="P:peroxisome fission"/>
    <property type="evidence" value="ECO:0007669"/>
    <property type="project" value="TreeGrafter"/>
</dbReference>
<dbReference type="Pfam" id="PF00350">
    <property type="entry name" value="Dynamin_N"/>
    <property type="match status" value="1"/>
</dbReference>
<comment type="caution">
    <text evidence="6">The sequence shown here is derived from an EMBL/GenBank/DDBJ whole genome shotgun (WGS) entry which is preliminary data.</text>
</comment>
<reference evidence="6" key="1">
    <citation type="submission" date="2021-11" db="EMBL/GenBank/DDBJ databases">
        <authorList>
            <person name="Herlambang A."/>
            <person name="Guo Y."/>
            <person name="Takashima Y."/>
            <person name="Nishizawa T."/>
        </authorList>
    </citation>
    <scope>NUCLEOTIDE SEQUENCE</scope>
    <source>
        <strain evidence="6">E1425</strain>
    </source>
</reference>
<feature type="domain" description="GED" evidence="4">
    <location>
        <begin position="580"/>
        <end position="660"/>
    </location>
</feature>
<dbReference type="GO" id="GO:0005739">
    <property type="term" value="C:mitochondrion"/>
    <property type="evidence" value="ECO:0007669"/>
    <property type="project" value="TreeGrafter"/>
</dbReference>
<dbReference type="GO" id="GO:0005874">
    <property type="term" value="C:microtubule"/>
    <property type="evidence" value="ECO:0007669"/>
    <property type="project" value="TreeGrafter"/>
</dbReference>
<gene>
    <name evidence="6" type="ORF">EMPS_09317</name>
</gene>
<dbReference type="GO" id="GO:0048312">
    <property type="term" value="P:intracellular distribution of mitochondria"/>
    <property type="evidence" value="ECO:0007669"/>
    <property type="project" value="TreeGrafter"/>
</dbReference>
<dbReference type="PANTHER" id="PTHR11566">
    <property type="entry name" value="DYNAMIN"/>
    <property type="match status" value="1"/>
</dbReference>
<dbReference type="OrthoDB" id="5061070at2759"/>
<evidence type="ECO:0000259" key="5">
    <source>
        <dbReference type="PROSITE" id="PS51718"/>
    </source>
</evidence>